<evidence type="ECO:0000313" key="1">
    <source>
        <dbReference type="EMBL" id="KAH1164774.1"/>
    </source>
</evidence>
<evidence type="ECO:0000313" key="2">
    <source>
        <dbReference type="Proteomes" id="UP000827986"/>
    </source>
</evidence>
<dbReference type="Proteomes" id="UP000827986">
    <property type="component" value="Unassembled WGS sequence"/>
</dbReference>
<comment type="caution">
    <text evidence="1">The sequence shown here is derived from an EMBL/GenBank/DDBJ whole genome shotgun (WGS) entry which is preliminary data.</text>
</comment>
<dbReference type="EMBL" id="JAHDVG010000548">
    <property type="protein sequence ID" value="KAH1164774.1"/>
    <property type="molecule type" value="Genomic_DNA"/>
</dbReference>
<proteinExistence type="predicted"/>
<organism evidence="1 2">
    <name type="scientific">Mauremys mutica</name>
    <name type="common">yellowpond turtle</name>
    <dbReference type="NCBI Taxonomy" id="74926"/>
    <lineage>
        <taxon>Eukaryota</taxon>
        <taxon>Metazoa</taxon>
        <taxon>Chordata</taxon>
        <taxon>Craniata</taxon>
        <taxon>Vertebrata</taxon>
        <taxon>Euteleostomi</taxon>
        <taxon>Archelosauria</taxon>
        <taxon>Testudinata</taxon>
        <taxon>Testudines</taxon>
        <taxon>Cryptodira</taxon>
        <taxon>Durocryptodira</taxon>
        <taxon>Testudinoidea</taxon>
        <taxon>Geoemydidae</taxon>
        <taxon>Geoemydinae</taxon>
        <taxon>Mauremys</taxon>
    </lineage>
</organism>
<accession>A0A9D4ANX9</accession>
<dbReference type="AlphaFoldDB" id="A0A9D4ANX9"/>
<keyword evidence="2" id="KW-1185">Reference proteome</keyword>
<sequence>MRFLPATVTWQLRDVRFSSIAFLPTEKEERPHVSTFGNKSNLETNQLSPPCAVCVSFAAVDVCAACVVDRDTVCSHGNSPPLAQDLTCSWSECSTGECQAQAA</sequence>
<reference evidence="1" key="1">
    <citation type="submission" date="2021-09" db="EMBL/GenBank/DDBJ databases">
        <title>The genome of Mauremys mutica provides insights into the evolution of semi-aquatic lifestyle.</title>
        <authorList>
            <person name="Gong S."/>
            <person name="Gao Y."/>
        </authorList>
    </citation>
    <scope>NUCLEOTIDE SEQUENCE</scope>
    <source>
        <strain evidence="1">MM-2020</strain>
        <tissue evidence="1">Muscle</tissue>
    </source>
</reference>
<protein>
    <submittedName>
        <fullName evidence="1">Uncharacterized protein</fullName>
    </submittedName>
</protein>
<gene>
    <name evidence="1" type="ORF">KIL84_010289</name>
</gene>
<name>A0A9D4ANX9_9SAUR</name>